<proteinExistence type="predicted"/>
<keyword evidence="1" id="KW-1133">Transmembrane helix</keyword>
<reference evidence="2" key="1">
    <citation type="submission" date="2009-12" db="EMBL/GenBank/DDBJ databases">
        <authorList>
            <person name="Weinstock G."/>
            <person name="Sodergren E."/>
            <person name="Clifton S."/>
            <person name="Fulton L."/>
            <person name="Fulton B."/>
            <person name="Courtney L."/>
            <person name="Fronick C."/>
            <person name="Harrison M."/>
            <person name="Strong C."/>
            <person name="Farmer C."/>
            <person name="Delahaunty K."/>
            <person name="Markovic C."/>
            <person name="Hall O."/>
            <person name="Minx P."/>
            <person name="Tomlinson C."/>
            <person name="Mitreva M."/>
            <person name="Nelson J."/>
            <person name="Hou S."/>
            <person name="Wollam A."/>
            <person name="Pepin K.H."/>
            <person name="Johnson M."/>
            <person name="Bhonagiri V."/>
            <person name="Nash W.E."/>
            <person name="Warren W."/>
            <person name="Chinwalla A."/>
            <person name="Mardis E.R."/>
            <person name="Wilson R.K."/>
        </authorList>
    </citation>
    <scope>NUCLEOTIDE SEQUENCE [LARGE SCALE GENOMIC DNA]</scope>
    <source>
        <strain evidence="2">DSM 4541</strain>
    </source>
</reference>
<organism evidence="2 3">
    <name type="scientific">Providencia rustigianii DSM 4541</name>
    <dbReference type="NCBI Taxonomy" id="500637"/>
    <lineage>
        <taxon>Bacteria</taxon>
        <taxon>Pseudomonadati</taxon>
        <taxon>Pseudomonadota</taxon>
        <taxon>Gammaproteobacteria</taxon>
        <taxon>Enterobacterales</taxon>
        <taxon>Morganellaceae</taxon>
        <taxon>Providencia</taxon>
    </lineage>
</organism>
<dbReference type="HOGENOM" id="CLU_3083604_0_0_6"/>
<keyword evidence="1" id="KW-0472">Membrane</keyword>
<protein>
    <submittedName>
        <fullName evidence="2">Uncharacterized protein</fullName>
    </submittedName>
</protein>
<sequence length="52" mass="5984">MMLLALWLSSVSNYRWLKIGFFALSLLLISPYVFFSAYIVFMFLLATGIDLS</sequence>
<evidence type="ECO:0000313" key="3">
    <source>
        <dbReference type="Proteomes" id="UP000005512"/>
    </source>
</evidence>
<comment type="caution">
    <text evidence="2">The sequence shown here is derived from an EMBL/GenBank/DDBJ whole genome shotgun (WGS) entry which is preliminary data.</text>
</comment>
<keyword evidence="3" id="KW-1185">Reference proteome</keyword>
<dbReference type="Proteomes" id="UP000005512">
    <property type="component" value="Unassembled WGS sequence"/>
</dbReference>
<keyword evidence="1" id="KW-0812">Transmembrane</keyword>
<dbReference type="STRING" id="500637.PROVRUST_07123"/>
<dbReference type="AlphaFoldDB" id="D1P4H1"/>
<name>D1P4H1_9GAMM</name>
<evidence type="ECO:0000313" key="2">
    <source>
        <dbReference type="EMBL" id="EFB71797.1"/>
    </source>
</evidence>
<dbReference type="EMBL" id="ABXV02000030">
    <property type="protein sequence ID" value="EFB71797.1"/>
    <property type="molecule type" value="Genomic_DNA"/>
</dbReference>
<accession>D1P4H1</accession>
<gene>
    <name evidence="2" type="ORF">PROVRUST_07123</name>
</gene>
<feature type="transmembrane region" description="Helical" evidence="1">
    <location>
        <begin position="20"/>
        <end position="46"/>
    </location>
</feature>
<evidence type="ECO:0000256" key="1">
    <source>
        <dbReference type="SAM" id="Phobius"/>
    </source>
</evidence>